<evidence type="ECO:0000256" key="2">
    <source>
        <dbReference type="SAM" id="Phobius"/>
    </source>
</evidence>
<keyword evidence="2" id="KW-1133">Transmembrane helix</keyword>
<name>A0A183AFQ7_9TREM</name>
<proteinExistence type="predicted"/>
<dbReference type="EMBL" id="UZAN01042690">
    <property type="protein sequence ID" value="VDP76558.1"/>
    <property type="molecule type" value="Genomic_DNA"/>
</dbReference>
<evidence type="ECO:0000313" key="4">
    <source>
        <dbReference type="Proteomes" id="UP000272942"/>
    </source>
</evidence>
<evidence type="ECO:0000256" key="1">
    <source>
        <dbReference type="SAM" id="MobiDB-lite"/>
    </source>
</evidence>
<dbReference type="Proteomes" id="UP000272942">
    <property type="component" value="Unassembled WGS sequence"/>
</dbReference>
<dbReference type="OrthoDB" id="6243274at2759"/>
<keyword evidence="4" id="KW-1185">Reference proteome</keyword>
<evidence type="ECO:0000313" key="5">
    <source>
        <dbReference type="WBParaSite" id="ECPE_0000580501-mRNA-1"/>
    </source>
</evidence>
<dbReference type="WBParaSite" id="ECPE_0000580501-mRNA-1">
    <property type="protein sequence ID" value="ECPE_0000580501-mRNA-1"/>
    <property type="gene ID" value="ECPE_0000580501"/>
</dbReference>
<keyword evidence="2" id="KW-0812">Transmembrane</keyword>
<sequence length="182" mass="20304">MRDSDDHISPLEAESSQSKQQKRDRLGRCGLCMKRMRLPNWIRRLLFLLYTWFGGALTYALLITAVYTAIMSLRPSVALPPKCRRMAVPIYLAPTIDSENDTTTIAPVETTVNPTGLPKLPSGFTVGLECRQGEAMSVLLFYAFGFIVGEIMEMMHLPGLFGNAEQSAKRQCEVHSVNSGEF</sequence>
<keyword evidence="2" id="KW-0472">Membrane</keyword>
<evidence type="ECO:0000313" key="3">
    <source>
        <dbReference type="EMBL" id="VDP76558.1"/>
    </source>
</evidence>
<reference evidence="5" key="1">
    <citation type="submission" date="2016-06" db="UniProtKB">
        <authorList>
            <consortium name="WormBaseParasite"/>
        </authorList>
    </citation>
    <scope>IDENTIFICATION</scope>
</reference>
<organism evidence="5">
    <name type="scientific">Echinostoma caproni</name>
    <dbReference type="NCBI Taxonomy" id="27848"/>
    <lineage>
        <taxon>Eukaryota</taxon>
        <taxon>Metazoa</taxon>
        <taxon>Spiralia</taxon>
        <taxon>Lophotrochozoa</taxon>
        <taxon>Platyhelminthes</taxon>
        <taxon>Trematoda</taxon>
        <taxon>Digenea</taxon>
        <taxon>Plagiorchiida</taxon>
        <taxon>Echinostomata</taxon>
        <taxon>Echinostomatoidea</taxon>
        <taxon>Echinostomatidae</taxon>
        <taxon>Echinostoma</taxon>
    </lineage>
</organism>
<protein>
    <submittedName>
        <fullName evidence="5">Copper transporter</fullName>
    </submittedName>
</protein>
<reference evidence="3 4" key="2">
    <citation type="submission" date="2018-11" db="EMBL/GenBank/DDBJ databases">
        <authorList>
            <consortium name="Pathogen Informatics"/>
        </authorList>
    </citation>
    <scope>NUCLEOTIDE SEQUENCE [LARGE SCALE GENOMIC DNA]</scope>
    <source>
        <strain evidence="3 4">Egypt</strain>
    </source>
</reference>
<accession>A0A183AFQ7</accession>
<dbReference type="AlphaFoldDB" id="A0A183AFQ7"/>
<feature type="region of interest" description="Disordered" evidence="1">
    <location>
        <begin position="1"/>
        <end position="22"/>
    </location>
</feature>
<gene>
    <name evidence="3" type="ORF">ECPE_LOCUS5792</name>
</gene>
<feature type="transmembrane region" description="Helical" evidence="2">
    <location>
        <begin position="45"/>
        <end position="70"/>
    </location>
</feature>